<dbReference type="Proteomes" id="UP001199631">
    <property type="component" value="Unassembled WGS sequence"/>
</dbReference>
<keyword evidence="3" id="KW-1185">Reference proteome</keyword>
<evidence type="ECO:0000313" key="2">
    <source>
        <dbReference type="EMBL" id="MCG3420906.1"/>
    </source>
</evidence>
<evidence type="ECO:0000313" key="3">
    <source>
        <dbReference type="Proteomes" id="UP001199631"/>
    </source>
</evidence>
<accession>A0AAW5B949</accession>
<comment type="caution">
    <text evidence="2">The sequence shown here is derived from an EMBL/GenBank/DDBJ whole genome shotgun (WGS) entry which is preliminary data.</text>
</comment>
<dbReference type="EMBL" id="JAIFZM010000019">
    <property type="protein sequence ID" value="MCG3420906.1"/>
    <property type="molecule type" value="Genomic_DNA"/>
</dbReference>
<gene>
    <name evidence="2" type="ORF">K3T81_17305</name>
</gene>
<protein>
    <recommendedName>
        <fullName evidence="4">YtxH domain-containing protein</fullName>
    </recommendedName>
</protein>
<organism evidence="2 3">
    <name type="scientific">Oceanobacillus jordanicus</name>
    <dbReference type="NCBI Taxonomy" id="2867266"/>
    <lineage>
        <taxon>Bacteria</taxon>
        <taxon>Bacillati</taxon>
        <taxon>Bacillota</taxon>
        <taxon>Bacilli</taxon>
        <taxon>Bacillales</taxon>
        <taxon>Bacillaceae</taxon>
        <taxon>Oceanobacillus</taxon>
    </lineage>
</organism>
<reference evidence="2 3" key="1">
    <citation type="journal article" date="2022" name="Evol. Bioinform. Online">
        <title>Draft Genome Sequence of Oceanobacillus jordanicus Strain GSFE11, a Halotolerant Plant Growth-Promoting Bacterial Endophyte Isolated From the Jordan Valley.</title>
        <authorList>
            <person name="Alhindi T."/>
            <person name="Albdaiwi R."/>
        </authorList>
    </citation>
    <scope>NUCLEOTIDE SEQUENCE [LARGE SCALE GENOMIC DNA]</scope>
    <source>
        <strain evidence="2 3">GSFE11</strain>
    </source>
</reference>
<feature type="coiled-coil region" evidence="1">
    <location>
        <begin position="24"/>
        <end position="64"/>
    </location>
</feature>
<dbReference type="AlphaFoldDB" id="A0AAW5B949"/>
<keyword evidence="1" id="KW-0175">Coiled coil</keyword>
<proteinExistence type="predicted"/>
<sequence length="75" mass="8374">MNPMNKVLGSILAGGAGVAAGWFVKNSKEKRSTLEENKSLLEKLKQAERKLYEAGKQRDEQLKNIKSEINNKVSK</sequence>
<dbReference type="RefSeq" id="WP_159033174.1">
    <property type="nucleotide sequence ID" value="NZ_JAIFZM010000019.1"/>
</dbReference>
<evidence type="ECO:0008006" key="4">
    <source>
        <dbReference type="Google" id="ProtNLM"/>
    </source>
</evidence>
<evidence type="ECO:0000256" key="1">
    <source>
        <dbReference type="SAM" id="Coils"/>
    </source>
</evidence>
<name>A0AAW5B949_9BACI</name>